<dbReference type="AlphaFoldDB" id="K5BEF8"/>
<dbReference type="EMBL" id="AMRA01000102">
    <property type="protein sequence ID" value="EKF22236.1"/>
    <property type="molecule type" value="Genomic_DNA"/>
</dbReference>
<keyword evidence="2" id="KW-1185">Reference proteome</keyword>
<accession>K5BEF8</accession>
<dbReference type="EC" id="2.4.2.14" evidence="1"/>
<comment type="caution">
    <text evidence="1">The sequence shown here is derived from an EMBL/GenBank/DDBJ whole genome shotgun (WGS) entry which is preliminary data.</text>
</comment>
<gene>
    <name evidence="1" type="ORF">C731_3727</name>
</gene>
<evidence type="ECO:0000313" key="1">
    <source>
        <dbReference type="EMBL" id="EKF22236.1"/>
    </source>
</evidence>
<sequence>MLQGVEPVVGEFGDLFTRRPDAEYATFFTGFWIGLRAGHDRATPRDCG</sequence>
<dbReference type="Proteomes" id="UP000006265">
    <property type="component" value="Unassembled WGS sequence"/>
</dbReference>
<reference evidence="1 2" key="1">
    <citation type="journal article" date="2012" name="J. Bacteriol.">
        <title>Genome sequence of Mycobacterium hassiacum DSM 44199, a rare source of heat-stable mycobacterial proteins.</title>
        <authorList>
            <person name="Tiago I."/>
            <person name="Maranha A."/>
            <person name="Mendes V."/>
            <person name="Alarico S."/>
            <person name="Moynihan P.J."/>
            <person name="Clarke A.J."/>
            <person name="Macedo-Ribeiro S."/>
            <person name="Pereira P.J."/>
            <person name="Empadinhas N."/>
        </authorList>
    </citation>
    <scope>NUCLEOTIDE SEQUENCE [LARGE SCALE GENOMIC DNA]</scope>
    <source>
        <strain evidence="2">DSM 44199 / CIP 105218 / JCM 12690 / 3849</strain>
    </source>
</reference>
<evidence type="ECO:0000313" key="2">
    <source>
        <dbReference type="Proteomes" id="UP000006265"/>
    </source>
</evidence>
<organism evidence="1 2">
    <name type="scientific">Mycolicibacterium hassiacum (strain DSM 44199 / CIP 105218 / JCM 12690 / 3849)</name>
    <name type="common">Mycobacterium hassiacum</name>
    <dbReference type="NCBI Taxonomy" id="1122247"/>
    <lineage>
        <taxon>Bacteria</taxon>
        <taxon>Bacillati</taxon>
        <taxon>Actinomycetota</taxon>
        <taxon>Actinomycetes</taxon>
        <taxon>Mycobacteriales</taxon>
        <taxon>Mycobacteriaceae</taxon>
        <taxon>Mycolicibacterium</taxon>
    </lineage>
</organism>
<name>K5BEF8_MYCHD</name>
<keyword evidence="1" id="KW-0808">Transferase</keyword>
<keyword evidence="1" id="KW-0328">Glycosyltransferase</keyword>
<dbReference type="GO" id="GO:0004044">
    <property type="term" value="F:amidophosphoribosyltransferase activity"/>
    <property type="evidence" value="ECO:0007669"/>
    <property type="project" value="UniProtKB-EC"/>
</dbReference>
<protein>
    <submittedName>
        <fullName evidence="1">Amidophosphoribosyltransferase domain protein</fullName>
        <ecNumber evidence="1">2.4.2.14</ecNumber>
    </submittedName>
</protein>
<proteinExistence type="predicted"/>